<proteinExistence type="predicted"/>
<reference evidence="1 2" key="1">
    <citation type="journal article" date="2013" name="BMC Genomics">
        <title>The genome and transcriptome of the pine saprophyte Ophiostoma piceae, and a comparison with the bark beetle-associated pine pathogen Grosmannia clavigera.</title>
        <authorList>
            <person name="Haridas S."/>
            <person name="Wang Y."/>
            <person name="Lim L."/>
            <person name="Massoumi Alamouti S."/>
            <person name="Jackman S."/>
            <person name="Docking R."/>
            <person name="Robertson G."/>
            <person name="Birol I."/>
            <person name="Bohlmann J."/>
            <person name="Breuil C."/>
        </authorList>
    </citation>
    <scope>NUCLEOTIDE SEQUENCE [LARGE SCALE GENOMIC DNA]</scope>
    <source>
        <strain evidence="1 2">UAMH 11346</strain>
    </source>
</reference>
<protein>
    <submittedName>
        <fullName evidence="1">Uncharacterized protein</fullName>
    </submittedName>
</protein>
<dbReference type="Proteomes" id="UP000016923">
    <property type="component" value="Unassembled WGS sequence"/>
</dbReference>
<dbReference type="OMA" id="MFNILEM"/>
<organism evidence="1 2">
    <name type="scientific">Ophiostoma piceae (strain UAMH 11346)</name>
    <name type="common">Sap stain fungus</name>
    <dbReference type="NCBI Taxonomy" id="1262450"/>
    <lineage>
        <taxon>Eukaryota</taxon>
        <taxon>Fungi</taxon>
        <taxon>Dikarya</taxon>
        <taxon>Ascomycota</taxon>
        <taxon>Pezizomycotina</taxon>
        <taxon>Sordariomycetes</taxon>
        <taxon>Sordariomycetidae</taxon>
        <taxon>Ophiostomatales</taxon>
        <taxon>Ophiostomataceae</taxon>
        <taxon>Ophiostoma</taxon>
    </lineage>
</organism>
<gene>
    <name evidence="1" type="ORF">F503_02123</name>
</gene>
<dbReference type="AlphaFoldDB" id="S3BVV7"/>
<evidence type="ECO:0000313" key="1">
    <source>
        <dbReference type="EMBL" id="EPE05384.1"/>
    </source>
</evidence>
<dbReference type="VEuPathDB" id="FungiDB:F503_02123"/>
<dbReference type="EMBL" id="KE148156">
    <property type="protein sequence ID" value="EPE05384.1"/>
    <property type="molecule type" value="Genomic_DNA"/>
</dbReference>
<evidence type="ECO:0000313" key="2">
    <source>
        <dbReference type="Proteomes" id="UP000016923"/>
    </source>
</evidence>
<dbReference type="STRING" id="1262450.S3BVV7"/>
<name>S3BVV7_OPHP1</name>
<accession>S3BVV7</accession>
<keyword evidence="2" id="KW-1185">Reference proteome</keyword>
<dbReference type="eggNOG" id="ENOG502SJXQ">
    <property type="taxonomic scope" value="Eukaryota"/>
</dbReference>
<dbReference type="OrthoDB" id="265717at2759"/>
<dbReference type="HOGENOM" id="CLU_057891_0_0_1"/>
<sequence>MGDPVSQGDRRLWLSSRPSGACRLQNRKETASKEPKDQEIQTAKKLKLTCQVHVTYEWQTWECHPRCGCPPATATAASIPSALLTRAACTTQDQANPIAADYADKTTGVFNATVAVLPIPLDTARGLIPAQYAILEHVYVSYFKSIGYSTFPKGYYPLIVQAGTEHDIQSPAGTTADVSQFGFEFPFVDRLGDNSTSFRYTPAQLASTDSGATFTPDCAAYAGVPNIQGQVATVFSVASGDASAQLSFHQTAQTPVPFSVFRNVTNQPGFTNDETCDLQVRLFTPSVFYPEAQFTPRSVAGSVVLDNAAPLVGLQSFGVSDSGVRGFQLATPYIETTGVDCATLSGYSGAKVRGY</sequence>